<feature type="transmembrane region" description="Helical" evidence="9">
    <location>
        <begin position="248"/>
        <end position="268"/>
    </location>
</feature>
<accession>A0A1A9HVS5</accession>
<keyword evidence="7 9" id="KW-0472">Membrane</keyword>
<evidence type="ECO:0000313" key="10">
    <source>
        <dbReference type="EMBL" id="ANH79088.1"/>
    </source>
</evidence>
<dbReference type="InterPro" id="IPR037294">
    <property type="entry name" value="ABC_BtuC-like"/>
</dbReference>
<comment type="similarity">
    <text evidence="2 8">Belongs to the ABC-3 integral membrane protein family.</text>
</comment>
<sequence length="317" mass="34525">MLILSPYHGVSFLQFFFVFFSRLFSNKFFSHLYIDDVQVIIFLAIACSGAFGGAFLVLRKMAMYANAVSHTVLFGLVCVCLFTHQLTTLSLGMLTLAAMVTALLTGFLIYFIRNTFRISEGNSIALVFSLLFSLSLILLVFITRNAHIGTDLVLGNADALTKEDIFPVCTIVVANSLITVFAFRSLVCASFDPIFSCSLGIPVKFIDYLIILQLSTCLVGAFKAVGVLMALSFLLIPALIAKIIARSMIGVMLWSLVFGSATAFLAPACSRAILSAYGVGLSTSGLSVVLLTTMYAIVQLLQYTRRIIIKNFTAEIV</sequence>
<dbReference type="InterPro" id="IPR001626">
    <property type="entry name" value="ABC_TroCD"/>
</dbReference>
<evidence type="ECO:0000256" key="4">
    <source>
        <dbReference type="ARBA" id="ARBA00022475"/>
    </source>
</evidence>
<feature type="transmembrane region" description="Helical" evidence="9">
    <location>
        <begin position="274"/>
        <end position="298"/>
    </location>
</feature>
<evidence type="ECO:0000256" key="5">
    <source>
        <dbReference type="ARBA" id="ARBA00022692"/>
    </source>
</evidence>
<feature type="transmembrane region" description="Helical" evidence="9">
    <location>
        <begin position="90"/>
        <end position="112"/>
    </location>
</feature>
<evidence type="ECO:0000256" key="9">
    <source>
        <dbReference type="SAM" id="Phobius"/>
    </source>
</evidence>
<feature type="transmembrane region" description="Helical" evidence="9">
    <location>
        <begin position="220"/>
        <end position="241"/>
    </location>
</feature>
<feature type="transmembrane region" description="Helical" evidence="9">
    <location>
        <begin position="194"/>
        <end position="214"/>
    </location>
</feature>
<proteinExistence type="inferred from homology"/>
<feature type="transmembrane region" description="Helical" evidence="9">
    <location>
        <begin position="64"/>
        <end position="84"/>
    </location>
</feature>
<dbReference type="STRING" id="1806891.Cs308_0918"/>
<dbReference type="Proteomes" id="UP000078162">
    <property type="component" value="Chromosome"/>
</dbReference>
<name>A0A1A9HVS5_9CHLA</name>
<keyword evidence="3 8" id="KW-0813">Transport</keyword>
<dbReference type="PATRIC" id="fig|1806891.3.peg.910"/>
<dbReference type="GO" id="GO:0043190">
    <property type="term" value="C:ATP-binding cassette (ABC) transporter complex"/>
    <property type="evidence" value="ECO:0007669"/>
    <property type="project" value="InterPro"/>
</dbReference>
<dbReference type="PANTHER" id="PTHR30477:SF8">
    <property type="entry name" value="METAL TRANSPORT SYSTEM MEMBRANE PROTEIN CT_070-RELATED"/>
    <property type="match status" value="1"/>
</dbReference>
<feature type="transmembrane region" description="Helical" evidence="9">
    <location>
        <begin position="7"/>
        <end position="25"/>
    </location>
</feature>
<dbReference type="KEGG" id="csaz:Cs308_0918"/>
<keyword evidence="11" id="KW-1185">Reference proteome</keyword>
<dbReference type="GO" id="GO:0010043">
    <property type="term" value="P:response to zinc ion"/>
    <property type="evidence" value="ECO:0007669"/>
    <property type="project" value="TreeGrafter"/>
</dbReference>
<dbReference type="GO" id="GO:0055085">
    <property type="term" value="P:transmembrane transport"/>
    <property type="evidence" value="ECO:0007669"/>
    <property type="project" value="InterPro"/>
</dbReference>
<evidence type="ECO:0000256" key="1">
    <source>
        <dbReference type="ARBA" id="ARBA00004429"/>
    </source>
</evidence>
<evidence type="ECO:0000256" key="7">
    <source>
        <dbReference type="ARBA" id="ARBA00023136"/>
    </source>
</evidence>
<feature type="transmembrane region" description="Helical" evidence="9">
    <location>
        <begin position="165"/>
        <end position="187"/>
    </location>
</feature>
<keyword evidence="5 8" id="KW-0812">Transmembrane</keyword>
<evidence type="ECO:0000256" key="6">
    <source>
        <dbReference type="ARBA" id="ARBA00022989"/>
    </source>
</evidence>
<evidence type="ECO:0000256" key="8">
    <source>
        <dbReference type="RuleBase" id="RU003943"/>
    </source>
</evidence>
<dbReference type="AlphaFoldDB" id="A0A1A9HVS5"/>
<comment type="subcellular location">
    <subcellularLocation>
        <location evidence="1">Cell inner membrane</location>
        <topology evidence="1">Multi-pass membrane protein</topology>
    </subcellularLocation>
    <subcellularLocation>
        <location evidence="8">Cell membrane</location>
        <topology evidence="8">Multi-pass membrane protein</topology>
    </subcellularLocation>
</comment>
<keyword evidence="4" id="KW-1003">Cell membrane</keyword>
<organism evidence="10 11">
    <name type="scientific">Candidatus Chlamydia sanziniae</name>
    <dbReference type="NCBI Taxonomy" id="1806891"/>
    <lineage>
        <taxon>Bacteria</taxon>
        <taxon>Pseudomonadati</taxon>
        <taxon>Chlamydiota</taxon>
        <taxon>Chlamydiia</taxon>
        <taxon>Chlamydiales</taxon>
        <taxon>Chlamydiaceae</taxon>
        <taxon>Chlamydia/Chlamydophila group</taxon>
        <taxon>Chlamydia</taxon>
    </lineage>
</organism>
<evidence type="ECO:0000313" key="11">
    <source>
        <dbReference type="Proteomes" id="UP000078162"/>
    </source>
</evidence>
<evidence type="ECO:0000256" key="3">
    <source>
        <dbReference type="ARBA" id="ARBA00022448"/>
    </source>
</evidence>
<keyword evidence="6 9" id="KW-1133">Transmembrane helix</keyword>
<gene>
    <name evidence="10" type="ORF">Cs308_0918</name>
</gene>
<feature type="transmembrane region" description="Helical" evidence="9">
    <location>
        <begin position="37"/>
        <end position="57"/>
    </location>
</feature>
<dbReference type="Pfam" id="PF00950">
    <property type="entry name" value="ABC-3"/>
    <property type="match status" value="1"/>
</dbReference>
<feature type="transmembrane region" description="Helical" evidence="9">
    <location>
        <begin position="124"/>
        <end position="145"/>
    </location>
</feature>
<dbReference type="PANTHER" id="PTHR30477">
    <property type="entry name" value="ABC-TRANSPORTER METAL-BINDING PROTEIN"/>
    <property type="match status" value="1"/>
</dbReference>
<evidence type="ECO:0000256" key="2">
    <source>
        <dbReference type="ARBA" id="ARBA00008034"/>
    </source>
</evidence>
<dbReference type="Gene3D" id="1.10.3470.10">
    <property type="entry name" value="ABC transporter involved in vitamin B12 uptake, BtuC"/>
    <property type="match status" value="1"/>
</dbReference>
<reference evidence="10 11" key="1">
    <citation type="submission" date="2016-03" db="EMBL/GenBank/DDBJ databases">
        <title>Culture-independent genomics supports pathogen discovery for uncultivable bacteria within the genus Chlamydia.</title>
        <authorList>
            <person name="Taylor-Brown A."/>
            <person name="Bachmann N.L."/>
            <person name="Borel N."/>
            <person name="Polkinghorne A."/>
        </authorList>
    </citation>
    <scope>NUCLEOTIDE SEQUENCE [LARGE SCALE GENOMIC DNA]</scope>
    <source>
        <strain evidence="10 11">2742-308</strain>
    </source>
</reference>
<dbReference type="SUPFAM" id="SSF81345">
    <property type="entry name" value="ABC transporter involved in vitamin B12 uptake, BtuC"/>
    <property type="match status" value="1"/>
</dbReference>
<dbReference type="EMBL" id="CP014639">
    <property type="protein sequence ID" value="ANH79088.1"/>
    <property type="molecule type" value="Genomic_DNA"/>
</dbReference>
<protein>
    <submittedName>
        <fullName evidence="10">Putative ABC transporter</fullName>
    </submittedName>
</protein>